<comment type="caution">
    <text evidence="3">The sequence shown here is derived from an EMBL/GenBank/DDBJ whole genome shotgun (WGS) entry which is preliminary data.</text>
</comment>
<feature type="compositionally biased region" description="Basic residues" evidence="1">
    <location>
        <begin position="68"/>
        <end position="85"/>
    </location>
</feature>
<protein>
    <submittedName>
        <fullName evidence="3">Uncharacterized protein</fullName>
    </submittedName>
</protein>
<evidence type="ECO:0000256" key="1">
    <source>
        <dbReference type="SAM" id="MobiDB-lite"/>
    </source>
</evidence>
<evidence type="ECO:0000313" key="3">
    <source>
        <dbReference type="EMBL" id="NKY12865.1"/>
    </source>
</evidence>
<accession>A0AA44IBN1</accession>
<keyword evidence="4" id="KW-1185">Reference proteome</keyword>
<dbReference type="Proteomes" id="UP000570003">
    <property type="component" value="Unassembled WGS sequence"/>
</dbReference>
<evidence type="ECO:0000256" key="2">
    <source>
        <dbReference type="SAM" id="Phobius"/>
    </source>
</evidence>
<organism evidence="3 4">
    <name type="scientific">Streptomyces somaliensis (strain ATCC 33201 / DSM 40738 / JCM 12659 / KCTC 9044 / NCTC 11332 / NRRL B-12077 / IP 733)</name>
    <dbReference type="NCBI Taxonomy" id="1134445"/>
    <lineage>
        <taxon>Bacteria</taxon>
        <taxon>Bacillati</taxon>
        <taxon>Actinomycetota</taxon>
        <taxon>Actinomycetes</taxon>
        <taxon>Kitasatosporales</taxon>
        <taxon>Streptomycetaceae</taxon>
        <taxon>Streptomyces</taxon>
    </lineage>
</organism>
<feature type="compositionally biased region" description="Low complexity" evidence="1">
    <location>
        <begin position="126"/>
        <end position="141"/>
    </location>
</feature>
<sequence length="141" mass="15183">MISDGHAFWGALILSAGALLLTLSIMWALLPNPHRGFTPPPLDRGGYTYTCYCWRDSVHVTVLAGPPRRGRHARRTRTPLHHRLRPNPPSAARADGGGEGERPRRPRPWGYVRAVIPGGGPRLFVSTSSGSTARAGSGSTA</sequence>
<dbReference type="AlphaFoldDB" id="A0AA44IBN1"/>
<name>A0AA44IBN1_STRE0</name>
<keyword evidence="2" id="KW-0472">Membrane</keyword>
<feature type="transmembrane region" description="Helical" evidence="2">
    <location>
        <begin position="6"/>
        <end position="30"/>
    </location>
</feature>
<reference evidence="3 4" key="1">
    <citation type="submission" date="2020-04" db="EMBL/GenBank/DDBJ databases">
        <title>MicrobeNet Type strains.</title>
        <authorList>
            <person name="Nicholson A.C."/>
        </authorList>
    </citation>
    <scope>NUCLEOTIDE SEQUENCE [LARGE SCALE GENOMIC DNA]</scope>
    <source>
        <strain evidence="3 4">DSM 40738</strain>
    </source>
</reference>
<feature type="region of interest" description="Disordered" evidence="1">
    <location>
        <begin position="65"/>
        <end position="141"/>
    </location>
</feature>
<dbReference type="RefSeq" id="WP_168437143.1">
    <property type="nucleotide sequence ID" value="NZ_JAAXOU010000007.1"/>
</dbReference>
<keyword evidence="2" id="KW-1133">Transmembrane helix</keyword>
<dbReference type="EMBL" id="JAAXOU010000007">
    <property type="protein sequence ID" value="NKY12865.1"/>
    <property type="molecule type" value="Genomic_DNA"/>
</dbReference>
<gene>
    <name evidence="3" type="ORF">HGA06_01410</name>
</gene>
<proteinExistence type="predicted"/>
<keyword evidence="2" id="KW-0812">Transmembrane</keyword>
<evidence type="ECO:0000313" key="4">
    <source>
        <dbReference type="Proteomes" id="UP000570003"/>
    </source>
</evidence>